<protein>
    <submittedName>
        <fullName evidence="1">Uncharacterized protein</fullName>
    </submittedName>
</protein>
<evidence type="ECO:0000313" key="1">
    <source>
        <dbReference type="EMBL" id="KKL19066.1"/>
    </source>
</evidence>
<reference evidence="1" key="1">
    <citation type="journal article" date="2015" name="Nature">
        <title>Complex archaea that bridge the gap between prokaryotes and eukaryotes.</title>
        <authorList>
            <person name="Spang A."/>
            <person name="Saw J.H."/>
            <person name="Jorgensen S.L."/>
            <person name="Zaremba-Niedzwiedzka K."/>
            <person name="Martijn J."/>
            <person name="Lind A.E."/>
            <person name="van Eijk R."/>
            <person name="Schleper C."/>
            <person name="Guy L."/>
            <person name="Ettema T.J."/>
        </authorList>
    </citation>
    <scope>NUCLEOTIDE SEQUENCE</scope>
</reference>
<proteinExistence type="predicted"/>
<comment type="caution">
    <text evidence="1">The sequence shown here is derived from an EMBL/GenBank/DDBJ whole genome shotgun (WGS) entry which is preliminary data.</text>
</comment>
<dbReference type="EMBL" id="LAZR01038623">
    <property type="protein sequence ID" value="KKL19066.1"/>
    <property type="molecule type" value="Genomic_DNA"/>
</dbReference>
<dbReference type="AlphaFoldDB" id="A0A0F9DMZ7"/>
<accession>A0A0F9DMZ7</accession>
<gene>
    <name evidence="1" type="ORF">LCGC14_2469200</name>
</gene>
<organism evidence="1">
    <name type="scientific">marine sediment metagenome</name>
    <dbReference type="NCBI Taxonomy" id="412755"/>
    <lineage>
        <taxon>unclassified sequences</taxon>
        <taxon>metagenomes</taxon>
        <taxon>ecological metagenomes</taxon>
    </lineage>
</organism>
<sequence>MEKSDAIQELRQIADYQCLAIVELSEAFILLTEAIRLKQYKYTVPAIEAVERALAIVATKSELIPITR</sequence>
<name>A0A0F9DMZ7_9ZZZZ</name>